<dbReference type="EMBL" id="QGNW01000004">
    <property type="protein sequence ID" value="RVX22009.1"/>
    <property type="molecule type" value="Genomic_DNA"/>
</dbReference>
<gene>
    <name evidence="2" type="ORF">CK203_001102</name>
</gene>
<feature type="compositionally biased region" description="Basic and acidic residues" evidence="1">
    <location>
        <begin position="609"/>
        <end position="628"/>
    </location>
</feature>
<feature type="region of interest" description="Disordered" evidence="1">
    <location>
        <begin position="449"/>
        <end position="506"/>
    </location>
</feature>
<dbReference type="Proteomes" id="UP000288805">
    <property type="component" value="Unassembled WGS sequence"/>
</dbReference>
<reference evidence="2 3" key="1">
    <citation type="journal article" date="2018" name="PLoS Genet.">
        <title>Population sequencing reveals clonal diversity and ancestral inbreeding in the grapevine cultivar Chardonnay.</title>
        <authorList>
            <person name="Roach M.J."/>
            <person name="Johnson D.L."/>
            <person name="Bohlmann J."/>
            <person name="van Vuuren H.J."/>
            <person name="Jones S.J."/>
            <person name="Pretorius I.S."/>
            <person name="Schmidt S.A."/>
            <person name="Borneman A.R."/>
        </authorList>
    </citation>
    <scope>NUCLEOTIDE SEQUENCE [LARGE SCALE GENOMIC DNA]</scope>
    <source>
        <strain evidence="3">cv. Chardonnay</strain>
        <tissue evidence="2">Leaf</tissue>
    </source>
</reference>
<feature type="compositionally biased region" description="Basic and acidic residues" evidence="1">
    <location>
        <begin position="345"/>
        <end position="372"/>
    </location>
</feature>
<feature type="compositionally biased region" description="Low complexity" evidence="1">
    <location>
        <begin position="496"/>
        <end position="506"/>
    </location>
</feature>
<evidence type="ECO:0000256" key="1">
    <source>
        <dbReference type="SAM" id="MobiDB-lite"/>
    </source>
</evidence>
<protein>
    <submittedName>
        <fullName evidence="2">Uncharacterized protein</fullName>
    </submittedName>
</protein>
<feature type="compositionally biased region" description="Basic and acidic residues" evidence="1">
    <location>
        <begin position="476"/>
        <end position="486"/>
    </location>
</feature>
<proteinExistence type="predicted"/>
<dbReference type="AlphaFoldDB" id="A0A438KLC4"/>
<accession>A0A438KLC4</accession>
<name>A0A438KLC4_VITVI</name>
<feature type="region of interest" description="Disordered" evidence="1">
    <location>
        <begin position="279"/>
        <end position="397"/>
    </location>
</feature>
<comment type="caution">
    <text evidence="2">The sequence shown here is derived from an EMBL/GenBank/DDBJ whole genome shotgun (WGS) entry which is preliminary data.</text>
</comment>
<feature type="compositionally biased region" description="Basic and acidic residues" evidence="1">
    <location>
        <begin position="279"/>
        <end position="293"/>
    </location>
</feature>
<feature type="compositionally biased region" description="Polar residues" evidence="1">
    <location>
        <begin position="313"/>
        <end position="330"/>
    </location>
</feature>
<feature type="region of interest" description="Disordered" evidence="1">
    <location>
        <begin position="608"/>
        <end position="630"/>
    </location>
</feature>
<evidence type="ECO:0000313" key="2">
    <source>
        <dbReference type="EMBL" id="RVX22009.1"/>
    </source>
</evidence>
<evidence type="ECO:0000313" key="3">
    <source>
        <dbReference type="Proteomes" id="UP000288805"/>
    </source>
</evidence>
<organism evidence="2 3">
    <name type="scientific">Vitis vinifera</name>
    <name type="common">Grape</name>
    <dbReference type="NCBI Taxonomy" id="29760"/>
    <lineage>
        <taxon>Eukaryota</taxon>
        <taxon>Viridiplantae</taxon>
        <taxon>Streptophyta</taxon>
        <taxon>Embryophyta</taxon>
        <taxon>Tracheophyta</taxon>
        <taxon>Spermatophyta</taxon>
        <taxon>Magnoliopsida</taxon>
        <taxon>eudicotyledons</taxon>
        <taxon>Gunneridae</taxon>
        <taxon>Pentapetalae</taxon>
        <taxon>rosids</taxon>
        <taxon>Vitales</taxon>
        <taxon>Vitaceae</taxon>
        <taxon>Viteae</taxon>
        <taxon>Vitis</taxon>
    </lineage>
</organism>
<sequence>MCPILAVMNISICKFTFQTPLLRKLARKARLRAITLGVCSLIDIAGFGELNMGNEMGNSNVSGLQEENKTAETAENSLQEAGFADNVKEENHIVPAVEDKDFHEKVAGLASGEGNQIVPAVEDTNFHEKITGLASGEGNQIVPAVEDTTFHEKITGLASGEGNHIVPAVEDTSFHEKVAGLTSGERNQIVPAVEDTNFHEKVTGLASGEGNQIVHAVEDTNFHEKNTGLASGEGNQIPAVEDMNFHEKVTGLASDEGNQTGPAIEDKDVHEKVTWLVSDDRHEAGDPCIDHQTSDGIEQDDSKIQPPPGSPQVVIQSKDGNTDSRIQPASLSADDENDETLIESNLEHKLLETSEKQIERQTSSEKEREETRSSSCTNSAPNSPEHLGYVEPDFDQHELDKIHADPSIENHSETMQGSKEILGLSFSCDSGEKGQSDAEIAHTLAESVGSDTNPAIGKRREEMASTEEQVSDTSILEEKAEIRDGDEVPNGLSKTSSGSGNNSDDGLPMEMNIIRNGSLDIQQEAMGNKGDGGLPVEMNLIQNGSSDLQSEAIPLTDSLDSFQEVAKPEDKCVVLTEDTKLIGLGLENNDDTHDLCPTQFCEELLNESKTNKSDSSHSDHENDEKEGVMDTSCNSAVDKDFQVEEAKLLENAYKVHLCDSSPNSTLEELCKNPEEGTAKLSKIDTVSTEFFVTDFNHEGEEPTEKNMVEEILEKAEYSYAVGNDIEERKTTEESDFQSHPIDEAESLLPPPPAAFPLQSQEHEPATVMGYESLESRDHSSLELQQHGSGEFSLIKASNLDASDLTTETLVFAVELTNKKPGQELPQSPKTTSMAVAQFETAGQSNEQFGKDETPAFPSGGYEAQEGVGRVSTESSPESLAIQAGIRKSPSFHFELLAEGSTEESDQTPLLYHDKTVTGTLSRGVDVHFRNPVGEYGPDSVQYQAMPVEEDSLKLEKSDSEKSRTPFLSFLKEEEEACLVVSQQNQATVVAEKKAAEEVWNSTSPKRRTKRRSRSSLFSNCICCATAIS</sequence>